<accession>A0A0K2ZPM5</accession>
<dbReference type="EMBL" id="CXOI01000032">
    <property type="protein sequence ID" value="CTP87533.1"/>
    <property type="molecule type" value="Genomic_DNA"/>
</dbReference>
<evidence type="ECO:0000313" key="2">
    <source>
        <dbReference type="Proteomes" id="UP000046187"/>
    </source>
</evidence>
<dbReference type="AlphaFoldDB" id="A0A0K2ZPM5"/>
<proteinExistence type="predicted"/>
<dbReference type="RefSeq" id="WP_260676262.1">
    <property type="nucleotide sequence ID" value="NZ_CXOI01000032.1"/>
</dbReference>
<sequence>MRLPPDCLSRNLWTPFAELYRHESASRGYETTPEKIARFKRQESFMTARWGTALQQDLCYNVDLTVESTPFTLAYPPRHGEPQSPFRALA</sequence>
<dbReference type="Proteomes" id="UP000046187">
    <property type="component" value="Unassembled WGS sequence"/>
</dbReference>
<reference evidence="2" key="1">
    <citation type="submission" date="2015-07" db="EMBL/GenBank/DDBJ databases">
        <authorList>
            <person name="Wibberg D."/>
        </authorList>
    </citation>
    <scope>NUCLEOTIDE SEQUENCE [LARGE SCALE GENOMIC DNA]</scope>
</reference>
<organism evidence="1 2">
    <name type="scientific">Xanthomonas graminis pv. arrhenatheri LMG 727</name>
    <dbReference type="NCBI Taxonomy" id="1195923"/>
    <lineage>
        <taxon>Bacteria</taxon>
        <taxon>Pseudomonadati</taxon>
        <taxon>Pseudomonadota</taxon>
        <taxon>Gammaproteobacteria</taxon>
        <taxon>Lysobacterales</taxon>
        <taxon>Lysobacteraceae</taxon>
        <taxon>Xanthomonas</taxon>
        <taxon>Xanthomonas translucens group</taxon>
        <taxon>Xanthomonas graminis</taxon>
    </lineage>
</organism>
<protein>
    <submittedName>
        <fullName evidence="1">Uncharacterized protein</fullName>
    </submittedName>
</protein>
<name>A0A0K2ZPM5_9XANT</name>
<evidence type="ECO:0000313" key="1">
    <source>
        <dbReference type="EMBL" id="CTP87533.1"/>
    </source>
</evidence>
<keyword evidence="2" id="KW-1185">Reference proteome</keyword>
<gene>
    <name evidence="1" type="ORF">XTALMG727_2064</name>
</gene>